<dbReference type="Pfam" id="PF05082">
    <property type="entry name" value="Rop-like"/>
    <property type="match status" value="1"/>
</dbReference>
<keyword evidence="1" id="KW-0535">Nitrogen fixation</keyword>
<proteinExistence type="inferred from homology"/>
<evidence type="ECO:0000256" key="1">
    <source>
        <dbReference type="ARBA" id="ARBA00023231"/>
    </source>
</evidence>
<sequence>MSDVEALKAEIKKLSARAMNAKMNLHDLSEELPIGWETILDIAQKAHDAFAILEAKRAELKAAEAAA</sequence>
<dbReference type="InterPro" id="IPR007774">
    <property type="entry name" value="Put_N_fixation"/>
</dbReference>
<evidence type="ECO:0000256" key="3">
    <source>
        <dbReference type="SAM" id="Coils"/>
    </source>
</evidence>
<dbReference type="AlphaFoldDB" id="A0A212RP98"/>
<dbReference type="OrthoDB" id="3216579at2"/>
<evidence type="ECO:0000256" key="2">
    <source>
        <dbReference type="ARBA" id="ARBA00044954"/>
    </source>
</evidence>
<evidence type="ECO:0000313" key="5">
    <source>
        <dbReference type="Proteomes" id="UP000198418"/>
    </source>
</evidence>
<organism evidence="4 5">
    <name type="scientific">Rhodoblastus acidophilus</name>
    <name type="common">Rhodopseudomonas acidophila</name>
    <dbReference type="NCBI Taxonomy" id="1074"/>
    <lineage>
        <taxon>Bacteria</taxon>
        <taxon>Pseudomonadati</taxon>
        <taxon>Pseudomonadota</taxon>
        <taxon>Alphaproteobacteria</taxon>
        <taxon>Hyphomicrobiales</taxon>
        <taxon>Rhodoblastaceae</taxon>
        <taxon>Rhodoblastus</taxon>
    </lineage>
</organism>
<evidence type="ECO:0000313" key="4">
    <source>
        <dbReference type="EMBL" id="SNB74256.1"/>
    </source>
</evidence>
<comment type="similarity">
    <text evidence="2">Belongs to the UPF0437 family.</text>
</comment>
<protein>
    <recommendedName>
        <fullName evidence="6">Rop-like</fullName>
    </recommendedName>
</protein>
<accession>A0A212RP98</accession>
<evidence type="ECO:0008006" key="6">
    <source>
        <dbReference type="Google" id="ProtNLM"/>
    </source>
</evidence>
<dbReference type="Gene3D" id="1.10.287.660">
    <property type="entry name" value="Helix hairpin bin"/>
    <property type="match status" value="1"/>
</dbReference>
<reference evidence="5" key="1">
    <citation type="submission" date="2017-06" db="EMBL/GenBank/DDBJ databases">
        <authorList>
            <person name="Varghese N."/>
            <person name="Submissions S."/>
        </authorList>
    </citation>
    <scope>NUCLEOTIDE SEQUENCE [LARGE SCALE GENOMIC DNA]</scope>
    <source>
        <strain evidence="5">DSM 137</strain>
    </source>
</reference>
<gene>
    <name evidence="4" type="ORF">SAMN06265338_10619</name>
</gene>
<feature type="coiled-coil region" evidence="3">
    <location>
        <begin position="4"/>
        <end position="31"/>
    </location>
</feature>
<dbReference type="InterPro" id="IPR029012">
    <property type="entry name" value="Helix_hairpin_bin_sf"/>
</dbReference>
<name>A0A212RP98_RHOAC</name>
<dbReference type="Proteomes" id="UP000198418">
    <property type="component" value="Unassembled WGS sequence"/>
</dbReference>
<dbReference type="PIRSF" id="PIRSF037676">
    <property type="entry name" value="DUF683"/>
    <property type="match status" value="1"/>
</dbReference>
<keyword evidence="5" id="KW-1185">Reference proteome</keyword>
<dbReference type="EMBL" id="FYDG01000006">
    <property type="protein sequence ID" value="SNB74256.1"/>
    <property type="molecule type" value="Genomic_DNA"/>
</dbReference>
<dbReference type="RefSeq" id="WP_088521223.1">
    <property type="nucleotide sequence ID" value="NZ_FYDG01000006.1"/>
</dbReference>
<keyword evidence="3" id="KW-0175">Coiled coil</keyword>